<gene>
    <name evidence="2" type="ORF">WJX74_001284</name>
</gene>
<dbReference type="Pfam" id="PF02190">
    <property type="entry name" value="LON_substr_bdg"/>
    <property type="match status" value="1"/>
</dbReference>
<keyword evidence="3" id="KW-1185">Reference proteome</keyword>
<name>A0AAW1QCG3_9CHLO</name>
<dbReference type="Proteomes" id="UP001438707">
    <property type="component" value="Unassembled WGS sequence"/>
</dbReference>
<dbReference type="InterPro" id="IPR015947">
    <property type="entry name" value="PUA-like_sf"/>
</dbReference>
<feature type="domain" description="Lon N-terminal" evidence="1">
    <location>
        <begin position="1"/>
        <end position="169"/>
    </location>
</feature>
<dbReference type="EMBL" id="JALJOS010000057">
    <property type="protein sequence ID" value="KAK9818667.1"/>
    <property type="molecule type" value="Genomic_DNA"/>
</dbReference>
<sequence length="183" mass="20448">MTGSRRFGMALVTHQHELCDVACECEILECQPQPDGRFYLEIQGKRRFRVERAWEQDGYRVAQPVFFADDRLQTAQEQADLAAAMTAVTALADQWVDKVKALTLSRRGFRVLEVLHRAGAKPNAPTPEPLSFWVTSLIPLGTEDRLRLLNLTSTPDRITFARSKLEGMVSGGGLSPLQSCSIM</sequence>
<reference evidence="2 3" key="1">
    <citation type="journal article" date="2024" name="Nat. Commun.">
        <title>Phylogenomics reveals the evolutionary origins of lichenization in chlorophyte algae.</title>
        <authorList>
            <person name="Puginier C."/>
            <person name="Libourel C."/>
            <person name="Otte J."/>
            <person name="Skaloud P."/>
            <person name="Haon M."/>
            <person name="Grisel S."/>
            <person name="Petersen M."/>
            <person name="Berrin J.G."/>
            <person name="Delaux P.M."/>
            <person name="Dal Grande F."/>
            <person name="Keller J."/>
        </authorList>
    </citation>
    <scope>NUCLEOTIDE SEQUENCE [LARGE SCALE GENOMIC DNA]</scope>
    <source>
        <strain evidence="2 3">SAG 2145</strain>
    </source>
</reference>
<dbReference type="AlphaFoldDB" id="A0AAW1QCG3"/>
<dbReference type="Gene3D" id="1.20.58.1480">
    <property type="match status" value="1"/>
</dbReference>
<protein>
    <recommendedName>
        <fullName evidence="1">Lon N-terminal domain-containing protein</fullName>
    </recommendedName>
</protein>
<evidence type="ECO:0000259" key="1">
    <source>
        <dbReference type="PROSITE" id="PS51787"/>
    </source>
</evidence>
<organism evidence="2 3">
    <name type="scientific">Apatococcus lobatus</name>
    <dbReference type="NCBI Taxonomy" id="904363"/>
    <lineage>
        <taxon>Eukaryota</taxon>
        <taxon>Viridiplantae</taxon>
        <taxon>Chlorophyta</taxon>
        <taxon>core chlorophytes</taxon>
        <taxon>Trebouxiophyceae</taxon>
        <taxon>Chlorellales</taxon>
        <taxon>Chlorellaceae</taxon>
        <taxon>Apatococcus</taxon>
    </lineage>
</organism>
<dbReference type="SUPFAM" id="SSF88697">
    <property type="entry name" value="PUA domain-like"/>
    <property type="match status" value="1"/>
</dbReference>
<evidence type="ECO:0000313" key="3">
    <source>
        <dbReference type="Proteomes" id="UP001438707"/>
    </source>
</evidence>
<dbReference type="PANTHER" id="PTHR23327:SF42">
    <property type="entry name" value="LON PEPTIDASE N-TERMINAL DOMAIN AND RING FINGER PROTEIN C14F5.10C"/>
    <property type="match status" value="1"/>
</dbReference>
<dbReference type="InterPro" id="IPR003111">
    <property type="entry name" value="Lon_prtase_N"/>
</dbReference>
<accession>A0AAW1QCG3</accession>
<dbReference type="InterPro" id="IPR046336">
    <property type="entry name" value="Lon_prtase_N_sf"/>
</dbReference>
<comment type="caution">
    <text evidence="2">The sequence shown here is derived from an EMBL/GenBank/DDBJ whole genome shotgun (WGS) entry which is preliminary data.</text>
</comment>
<dbReference type="Gene3D" id="2.30.130.40">
    <property type="entry name" value="LON domain-like"/>
    <property type="match status" value="1"/>
</dbReference>
<dbReference type="PROSITE" id="PS51787">
    <property type="entry name" value="LON_N"/>
    <property type="match status" value="1"/>
</dbReference>
<dbReference type="PANTHER" id="PTHR23327">
    <property type="entry name" value="RING FINGER PROTEIN 127"/>
    <property type="match status" value="1"/>
</dbReference>
<evidence type="ECO:0000313" key="2">
    <source>
        <dbReference type="EMBL" id="KAK9818667.1"/>
    </source>
</evidence>
<dbReference type="GO" id="GO:0061630">
    <property type="term" value="F:ubiquitin protein ligase activity"/>
    <property type="evidence" value="ECO:0007669"/>
    <property type="project" value="TreeGrafter"/>
</dbReference>
<proteinExistence type="predicted"/>